<protein>
    <recommendedName>
        <fullName evidence="7">Putative N-acetylmannosamine-6-phosphate 2-epimerase</fullName>
        <ecNumber evidence="7">5.1.3.9</ecNumber>
    </recommendedName>
    <alternativeName>
        <fullName evidence="7">ManNAc-6-P epimerase</fullName>
    </alternativeName>
</protein>
<dbReference type="RefSeq" id="WP_036633782.1">
    <property type="nucleotide sequence ID" value="NZ_JAMDMW010000043.1"/>
</dbReference>
<dbReference type="InterPro" id="IPR007260">
    <property type="entry name" value="NanE"/>
</dbReference>
<dbReference type="EC" id="5.1.3.9" evidence="7"/>
<evidence type="ECO:0000256" key="6">
    <source>
        <dbReference type="ARBA" id="ARBA00023277"/>
    </source>
</evidence>
<accession>A0ABT4GPT7</accession>
<evidence type="ECO:0000256" key="3">
    <source>
        <dbReference type="ARBA" id="ARBA00005081"/>
    </source>
</evidence>
<evidence type="ECO:0000256" key="7">
    <source>
        <dbReference type="HAMAP-Rule" id="MF_01235"/>
    </source>
</evidence>
<dbReference type="CDD" id="cd04729">
    <property type="entry name" value="NanE"/>
    <property type="match status" value="1"/>
</dbReference>
<dbReference type="PANTHER" id="PTHR36204">
    <property type="entry name" value="N-ACETYLMANNOSAMINE-6-PHOSPHATE 2-EPIMERASE-RELATED"/>
    <property type="match status" value="1"/>
</dbReference>
<dbReference type="SUPFAM" id="SSF51366">
    <property type="entry name" value="Ribulose-phoshate binding barrel"/>
    <property type="match status" value="1"/>
</dbReference>
<comment type="catalytic activity">
    <reaction evidence="1 7">
        <text>an N-acyl-D-glucosamine 6-phosphate = an N-acyl-D-mannosamine 6-phosphate</text>
        <dbReference type="Rhea" id="RHEA:23932"/>
        <dbReference type="ChEBI" id="CHEBI:57599"/>
        <dbReference type="ChEBI" id="CHEBI:57666"/>
        <dbReference type="EC" id="5.1.3.9"/>
    </reaction>
</comment>
<evidence type="ECO:0000313" key="8">
    <source>
        <dbReference type="EMBL" id="MCY9698234.1"/>
    </source>
</evidence>
<organism evidence="8 9">
    <name type="scientific">Paenibacillus alginolyticus</name>
    <dbReference type="NCBI Taxonomy" id="59839"/>
    <lineage>
        <taxon>Bacteria</taxon>
        <taxon>Bacillati</taxon>
        <taxon>Bacillota</taxon>
        <taxon>Bacilli</taxon>
        <taxon>Bacillales</taxon>
        <taxon>Paenibacillaceae</taxon>
        <taxon>Paenibacillus</taxon>
    </lineage>
</organism>
<evidence type="ECO:0000313" key="9">
    <source>
        <dbReference type="Proteomes" id="UP001527099"/>
    </source>
</evidence>
<keyword evidence="6 7" id="KW-0119">Carbohydrate metabolism</keyword>
<evidence type="ECO:0000256" key="4">
    <source>
        <dbReference type="ARBA" id="ARBA00007439"/>
    </source>
</evidence>
<dbReference type="Proteomes" id="UP001527099">
    <property type="component" value="Unassembled WGS sequence"/>
</dbReference>
<comment type="pathway">
    <text evidence="3 7">Amino-sugar metabolism; N-acetylneuraminate degradation; D-fructose 6-phosphate from N-acetylneuraminate: step 3/5.</text>
</comment>
<evidence type="ECO:0000256" key="5">
    <source>
        <dbReference type="ARBA" id="ARBA00023235"/>
    </source>
</evidence>
<dbReference type="InterPro" id="IPR013785">
    <property type="entry name" value="Aldolase_TIM"/>
</dbReference>
<reference evidence="8 9" key="1">
    <citation type="submission" date="2022-05" db="EMBL/GenBank/DDBJ databases">
        <title>Genome Sequencing of Bee-Associated Microbes.</title>
        <authorList>
            <person name="Dunlap C."/>
        </authorList>
    </citation>
    <scope>NUCLEOTIDE SEQUENCE [LARGE SCALE GENOMIC DNA]</scope>
    <source>
        <strain evidence="8 9">NRRL B-14421</strain>
    </source>
</reference>
<evidence type="ECO:0000256" key="1">
    <source>
        <dbReference type="ARBA" id="ARBA00000056"/>
    </source>
</evidence>
<name>A0ABT4GPT7_9BACL</name>
<comment type="function">
    <text evidence="2 7">Converts N-acetylmannosamine-6-phosphate (ManNAc-6-P) to N-acetylglucosamine-6-phosphate (GlcNAc-6-P).</text>
</comment>
<comment type="caution">
    <text evidence="8">The sequence shown here is derived from an EMBL/GenBank/DDBJ whole genome shotgun (WGS) entry which is preliminary data.</text>
</comment>
<dbReference type="Pfam" id="PF04131">
    <property type="entry name" value="NanE"/>
    <property type="match status" value="1"/>
</dbReference>
<sequence length="226" mass="24154">MNMTSMITKGGLVVSCQALQHEPLYGSQHMAVMAKAALEGGAQGIRANSPEDIRAIRQAVDLPIIGLWKKDYEGFDIYITPTVADAVAVYQAGANIVALDATSRPRPDGLELSQVIQELKQLGIPVMADISTYEEGVNAAKWGADYVSTTLSGYTPYSKTALPNLDLVKRLTQTLDVPTVAEGGISTPQEAKSALDNGAYFVVVGSAITRPQWITAQYFSAMQEGS</sequence>
<proteinExistence type="inferred from homology"/>
<dbReference type="PANTHER" id="PTHR36204:SF1">
    <property type="entry name" value="N-ACETYLMANNOSAMINE-6-PHOSPHATE 2-EPIMERASE-RELATED"/>
    <property type="match status" value="1"/>
</dbReference>
<gene>
    <name evidence="7" type="primary">nanE</name>
    <name evidence="8" type="ORF">M5X19_36145</name>
</gene>
<dbReference type="NCBIfam" id="NF002231">
    <property type="entry name" value="PRK01130.1"/>
    <property type="match status" value="1"/>
</dbReference>
<dbReference type="HAMAP" id="MF_01235">
    <property type="entry name" value="ManNAc6P_epimer"/>
    <property type="match status" value="1"/>
</dbReference>
<comment type="similarity">
    <text evidence="4 7">Belongs to the NanE family.</text>
</comment>
<dbReference type="Gene3D" id="3.20.20.70">
    <property type="entry name" value="Aldolase class I"/>
    <property type="match status" value="1"/>
</dbReference>
<evidence type="ECO:0000256" key="2">
    <source>
        <dbReference type="ARBA" id="ARBA00002147"/>
    </source>
</evidence>
<dbReference type="EMBL" id="JAMDMX010000218">
    <property type="protein sequence ID" value="MCY9698234.1"/>
    <property type="molecule type" value="Genomic_DNA"/>
</dbReference>
<keyword evidence="5 7" id="KW-0413">Isomerase</keyword>
<keyword evidence="9" id="KW-1185">Reference proteome</keyword>
<dbReference type="InterPro" id="IPR011060">
    <property type="entry name" value="RibuloseP-bd_barrel"/>
</dbReference>